<dbReference type="RefSeq" id="WP_139167366.1">
    <property type="nucleotide sequence ID" value="NZ_FNGA01000007.1"/>
</dbReference>
<dbReference type="InterPro" id="IPR003593">
    <property type="entry name" value="AAA+_ATPase"/>
</dbReference>
<dbReference type="GO" id="GO:0015833">
    <property type="term" value="P:peptide transport"/>
    <property type="evidence" value="ECO:0007669"/>
    <property type="project" value="InterPro"/>
</dbReference>
<dbReference type="CDD" id="cd03257">
    <property type="entry name" value="ABC_NikE_OppD_transporters"/>
    <property type="match status" value="1"/>
</dbReference>
<dbReference type="InterPro" id="IPR027417">
    <property type="entry name" value="P-loop_NTPase"/>
</dbReference>
<dbReference type="PANTHER" id="PTHR43776">
    <property type="entry name" value="TRANSPORT ATP-BINDING PROTEIN"/>
    <property type="match status" value="1"/>
</dbReference>
<reference evidence="6" key="1">
    <citation type="submission" date="2016-10" db="EMBL/GenBank/DDBJ databases">
        <authorList>
            <person name="Varghese N."/>
            <person name="Submissions S."/>
        </authorList>
    </citation>
    <scope>NUCLEOTIDE SEQUENCE [LARGE SCALE GENOMIC DNA]</scope>
    <source>
        <strain evidence="6">DSM 16995</strain>
    </source>
</reference>
<name>A0A1G9LGS8_9BACT</name>
<dbReference type="OrthoDB" id="9809450at2"/>
<dbReference type="STRING" id="246191.SAMN05660337_3378"/>
<dbReference type="GO" id="GO:0055085">
    <property type="term" value="P:transmembrane transport"/>
    <property type="evidence" value="ECO:0007669"/>
    <property type="project" value="UniProtKB-ARBA"/>
</dbReference>
<evidence type="ECO:0000256" key="2">
    <source>
        <dbReference type="ARBA" id="ARBA00022741"/>
    </source>
</evidence>
<dbReference type="NCBIfam" id="TIGR01727">
    <property type="entry name" value="oligo_HPY"/>
    <property type="match status" value="1"/>
</dbReference>
<keyword evidence="3 5" id="KW-0067">ATP-binding</keyword>
<dbReference type="GO" id="GO:0005524">
    <property type="term" value="F:ATP binding"/>
    <property type="evidence" value="ECO:0007669"/>
    <property type="project" value="UniProtKB-KW"/>
</dbReference>
<gene>
    <name evidence="5" type="ORF">SAMN05660337_3378</name>
</gene>
<organism evidence="5 6">
    <name type="scientific">Maridesulfovibrio ferrireducens</name>
    <dbReference type="NCBI Taxonomy" id="246191"/>
    <lineage>
        <taxon>Bacteria</taxon>
        <taxon>Pseudomonadati</taxon>
        <taxon>Thermodesulfobacteriota</taxon>
        <taxon>Desulfovibrionia</taxon>
        <taxon>Desulfovibrionales</taxon>
        <taxon>Desulfovibrionaceae</taxon>
        <taxon>Maridesulfovibrio</taxon>
    </lineage>
</organism>
<evidence type="ECO:0000256" key="1">
    <source>
        <dbReference type="ARBA" id="ARBA00022448"/>
    </source>
</evidence>
<dbReference type="EMBL" id="FNGA01000007">
    <property type="protein sequence ID" value="SDL61152.1"/>
    <property type="molecule type" value="Genomic_DNA"/>
</dbReference>
<evidence type="ECO:0000259" key="4">
    <source>
        <dbReference type="PROSITE" id="PS50893"/>
    </source>
</evidence>
<keyword evidence="6" id="KW-1185">Reference proteome</keyword>
<dbReference type="SMART" id="SM00382">
    <property type="entry name" value="AAA"/>
    <property type="match status" value="1"/>
</dbReference>
<dbReference type="SUPFAM" id="SSF52540">
    <property type="entry name" value="P-loop containing nucleoside triphosphate hydrolases"/>
    <property type="match status" value="1"/>
</dbReference>
<feature type="domain" description="ABC transporter" evidence="4">
    <location>
        <begin position="22"/>
        <end position="264"/>
    </location>
</feature>
<evidence type="ECO:0000313" key="5">
    <source>
        <dbReference type="EMBL" id="SDL61152.1"/>
    </source>
</evidence>
<keyword evidence="1" id="KW-0813">Transport</keyword>
<dbReference type="Proteomes" id="UP000199053">
    <property type="component" value="Unassembled WGS sequence"/>
</dbReference>
<dbReference type="Pfam" id="PF00005">
    <property type="entry name" value="ABC_tran"/>
    <property type="match status" value="1"/>
</dbReference>
<dbReference type="PROSITE" id="PS00211">
    <property type="entry name" value="ABC_TRANSPORTER_1"/>
    <property type="match status" value="1"/>
</dbReference>
<dbReference type="PROSITE" id="PS50893">
    <property type="entry name" value="ABC_TRANSPORTER_2"/>
    <property type="match status" value="1"/>
</dbReference>
<evidence type="ECO:0000256" key="3">
    <source>
        <dbReference type="ARBA" id="ARBA00022840"/>
    </source>
</evidence>
<proteinExistence type="predicted"/>
<dbReference type="Pfam" id="PF08352">
    <property type="entry name" value="oligo_HPY"/>
    <property type="match status" value="1"/>
</dbReference>
<dbReference type="InterPro" id="IPR013563">
    <property type="entry name" value="Oligopep_ABC_C"/>
</dbReference>
<keyword evidence="2" id="KW-0547">Nucleotide-binding</keyword>
<dbReference type="InterPro" id="IPR003439">
    <property type="entry name" value="ABC_transporter-like_ATP-bd"/>
</dbReference>
<dbReference type="InterPro" id="IPR017871">
    <property type="entry name" value="ABC_transporter-like_CS"/>
</dbReference>
<dbReference type="GO" id="GO:0016887">
    <property type="term" value="F:ATP hydrolysis activity"/>
    <property type="evidence" value="ECO:0007669"/>
    <property type="project" value="InterPro"/>
</dbReference>
<dbReference type="InterPro" id="IPR050319">
    <property type="entry name" value="ABC_transp_ATP-bind"/>
</dbReference>
<dbReference type="Gene3D" id="3.40.50.300">
    <property type="entry name" value="P-loop containing nucleotide triphosphate hydrolases"/>
    <property type="match status" value="1"/>
</dbReference>
<sequence length="326" mass="36150">MLNPKAANAEWCAMSQIADEILRVERIGKNFTTGLIRRTKNQALKDVSFSLSQNKCLAIIGESGSGKTTIGRIILGAEKPTSGTVYCNGKDIFSNKKSFFRNDTQMIPQDATASLNPTMKVRDLLLEPFKITRTINGNRDILIEKSLETGKLTRDLLDRYPHELSGGQRQRIAIARTLSLDPSLIIADEPAASLDRSIQAHVLSILKEKVEENNKSLILITHDLRSMRLMADYVAVLYYGHIVEYGTVSNIIDTPCHPYTKALVSSVLGLKPGSERIKLKGESPSPSTPPSGCPFHPRCINSVKSCTNELPPLREINKDHMVRCCY</sequence>
<accession>A0A1G9LGS8</accession>
<evidence type="ECO:0000313" key="6">
    <source>
        <dbReference type="Proteomes" id="UP000199053"/>
    </source>
</evidence>
<protein>
    <submittedName>
        <fullName evidence="5">Peptide/nickel transport system ATP-binding protein</fullName>
    </submittedName>
</protein>
<dbReference type="AlphaFoldDB" id="A0A1G9LGS8"/>